<feature type="non-terminal residue" evidence="1">
    <location>
        <position position="89"/>
    </location>
</feature>
<proteinExistence type="predicted"/>
<sequence length="89" mass="9765">ERKADGEWLNGSRDSLEEVTADKIQVNYDRTVIVVIGGLMLHGGHVERRERRGSVAPKLRLHPTLDIDGEDEIMVSGNGEDEIVVSGNG</sequence>
<name>A0A199VDS8_ANACO</name>
<protein>
    <submittedName>
        <fullName evidence="1">Uncharacterized protein</fullName>
    </submittedName>
</protein>
<feature type="non-terminal residue" evidence="1">
    <location>
        <position position="1"/>
    </location>
</feature>
<dbReference type="AlphaFoldDB" id="A0A199VDS8"/>
<accession>A0A199VDS8</accession>
<evidence type="ECO:0000313" key="1">
    <source>
        <dbReference type="EMBL" id="OAY74930.1"/>
    </source>
</evidence>
<comment type="caution">
    <text evidence="1">The sequence shown here is derived from an EMBL/GenBank/DDBJ whole genome shotgun (WGS) entry which is preliminary data.</text>
</comment>
<organism evidence="1 2">
    <name type="scientific">Ananas comosus</name>
    <name type="common">Pineapple</name>
    <name type="synonym">Ananas ananas</name>
    <dbReference type="NCBI Taxonomy" id="4615"/>
    <lineage>
        <taxon>Eukaryota</taxon>
        <taxon>Viridiplantae</taxon>
        <taxon>Streptophyta</taxon>
        <taxon>Embryophyta</taxon>
        <taxon>Tracheophyta</taxon>
        <taxon>Spermatophyta</taxon>
        <taxon>Magnoliopsida</taxon>
        <taxon>Liliopsida</taxon>
        <taxon>Poales</taxon>
        <taxon>Bromeliaceae</taxon>
        <taxon>Bromelioideae</taxon>
        <taxon>Ananas</taxon>
    </lineage>
</organism>
<reference evidence="1 2" key="1">
    <citation type="journal article" date="2016" name="DNA Res.">
        <title>The draft genome of MD-2 pineapple using hybrid error correction of long reads.</title>
        <authorList>
            <person name="Redwan R.M."/>
            <person name="Saidin A."/>
            <person name="Kumar S.V."/>
        </authorList>
    </citation>
    <scope>NUCLEOTIDE SEQUENCE [LARGE SCALE GENOMIC DNA]</scope>
    <source>
        <strain evidence="2">cv. MD2</strain>
        <tissue evidence="1">Leaf</tissue>
    </source>
</reference>
<dbReference type="EMBL" id="LSRQ01002222">
    <property type="protein sequence ID" value="OAY74930.1"/>
    <property type="molecule type" value="Genomic_DNA"/>
</dbReference>
<evidence type="ECO:0000313" key="2">
    <source>
        <dbReference type="Proteomes" id="UP000092600"/>
    </source>
</evidence>
<gene>
    <name evidence="1" type="ORF">ACMD2_00674</name>
</gene>
<dbReference type="Proteomes" id="UP000092600">
    <property type="component" value="Unassembled WGS sequence"/>
</dbReference>